<name>A0A7J6V3I5_THATH</name>
<dbReference type="AlphaFoldDB" id="A0A7J6V3I5"/>
<evidence type="ECO:0000313" key="1">
    <source>
        <dbReference type="EMBL" id="KAF5179238.1"/>
    </source>
</evidence>
<dbReference type="Proteomes" id="UP000554482">
    <property type="component" value="Unassembled WGS sequence"/>
</dbReference>
<proteinExistence type="predicted"/>
<dbReference type="OrthoDB" id="1752324at2759"/>
<feature type="non-terminal residue" evidence="1">
    <location>
        <position position="1"/>
    </location>
</feature>
<gene>
    <name evidence="1" type="ORF">FRX31_031175</name>
</gene>
<sequence length="92" mass="10421">MQDNSIWGLFSNKHELLPPSSLTHLLQKGRNHDFNLLLILFVLQSNSNFLQSTCEGNAVMGGCVIVLLFWLCEHTNIPRKITGAEERFPRVA</sequence>
<evidence type="ECO:0000313" key="2">
    <source>
        <dbReference type="Proteomes" id="UP000554482"/>
    </source>
</evidence>
<keyword evidence="2" id="KW-1185">Reference proteome</keyword>
<reference evidence="1 2" key="1">
    <citation type="submission" date="2020-06" db="EMBL/GenBank/DDBJ databases">
        <title>Transcriptomic and genomic resources for Thalictrum thalictroides and T. hernandezii: Facilitating candidate gene discovery in an emerging model plant lineage.</title>
        <authorList>
            <person name="Arias T."/>
            <person name="Riano-Pachon D.M."/>
            <person name="Di Stilio V.S."/>
        </authorList>
    </citation>
    <scope>NUCLEOTIDE SEQUENCE [LARGE SCALE GENOMIC DNA]</scope>
    <source>
        <strain evidence="2">cv. WT478/WT964</strain>
        <tissue evidence="1">Leaves</tissue>
    </source>
</reference>
<protein>
    <submittedName>
        <fullName evidence="1">Uncharacterized protein</fullName>
    </submittedName>
</protein>
<dbReference type="EMBL" id="JABWDY010039076">
    <property type="protein sequence ID" value="KAF5179238.1"/>
    <property type="molecule type" value="Genomic_DNA"/>
</dbReference>
<comment type="caution">
    <text evidence="1">The sequence shown here is derived from an EMBL/GenBank/DDBJ whole genome shotgun (WGS) entry which is preliminary data.</text>
</comment>
<organism evidence="1 2">
    <name type="scientific">Thalictrum thalictroides</name>
    <name type="common">Rue-anemone</name>
    <name type="synonym">Anemone thalictroides</name>
    <dbReference type="NCBI Taxonomy" id="46969"/>
    <lineage>
        <taxon>Eukaryota</taxon>
        <taxon>Viridiplantae</taxon>
        <taxon>Streptophyta</taxon>
        <taxon>Embryophyta</taxon>
        <taxon>Tracheophyta</taxon>
        <taxon>Spermatophyta</taxon>
        <taxon>Magnoliopsida</taxon>
        <taxon>Ranunculales</taxon>
        <taxon>Ranunculaceae</taxon>
        <taxon>Thalictroideae</taxon>
        <taxon>Thalictrum</taxon>
    </lineage>
</organism>
<accession>A0A7J6V3I5</accession>